<evidence type="ECO:0000256" key="1">
    <source>
        <dbReference type="ARBA" id="ARBA00006484"/>
    </source>
</evidence>
<dbReference type="SUPFAM" id="SSF51735">
    <property type="entry name" value="NAD(P)-binding Rossmann-fold domains"/>
    <property type="match status" value="1"/>
</dbReference>
<dbReference type="InterPro" id="IPR020904">
    <property type="entry name" value="Sc_DH/Rdtase_CS"/>
</dbReference>
<gene>
    <name evidence="5" type="ORF">UFOPK1493_03421</name>
</gene>
<keyword evidence="2" id="KW-0521">NADP</keyword>
<comment type="similarity">
    <text evidence="1">Belongs to the short-chain dehydrogenases/reductases (SDR) family.</text>
</comment>
<protein>
    <submittedName>
        <fullName evidence="5">Unannotated protein</fullName>
    </submittedName>
</protein>
<organism evidence="5">
    <name type="scientific">freshwater metagenome</name>
    <dbReference type="NCBI Taxonomy" id="449393"/>
    <lineage>
        <taxon>unclassified sequences</taxon>
        <taxon>metagenomes</taxon>
        <taxon>ecological metagenomes</taxon>
    </lineage>
</organism>
<dbReference type="EMBL" id="CAEZSR010000189">
    <property type="protein sequence ID" value="CAB4586037.1"/>
    <property type="molecule type" value="Genomic_DNA"/>
</dbReference>
<dbReference type="PRINTS" id="PR00081">
    <property type="entry name" value="GDHRDH"/>
</dbReference>
<dbReference type="PANTHER" id="PTHR43391:SF14">
    <property type="entry name" value="DEHYDROGENASE_REDUCTASE SDR FAMILY PROTEIN 7-LIKE"/>
    <property type="match status" value="1"/>
</dbReference>
<dbReference type="InterPro" id="IPR036291">
    <property type="entry name" value="NAD(P)-bd_dom_sf"/>
</dbReference>
<dbReference type="CDD" id="cd05233">
    <property type="entry name" value="SDR_c"/>
    <property type="match status" value="1"/>
</dbReference>
<dbReference type="InterPro" id="IPR057326">
    <property type="entry name" value="KR_dom"/>
</dbReference>
<dbReference type="AlphaFoldDB" id="A0A6J6FCQ3"/>
<keyword evidence="3" id="KW-0560">Oxidoreductase</keyword>
<reference evidence="5" key="1">
    <citation type="submission" date="2020-05" db="EMBL/GenBank/DDBJ databases">
        <authorList>
            <person name="Chiriac C."/>
            <person name="Salcher M."/>
            <person name="Ghai R."/>
            <person name="Kavagutti S V."/>
        </authorList>
    </citation>
    <scope>NUCLEOTIDE SEQUENCE</scope>
</reference>
<dbReference type="GO" id="GO:0016491">
    <property type="term" value="F:oxidoreductase activity"/>
    <property type="evidence" value="ECO:0007669"/>
    <property type="project" value="UniProtKB-KW"/>
</dbReference>
<sequence>MSADDAVPTGHLDGKVILITGAGGGFGRILAEMTAARGAKVVATDVDGDAAATTADVITEAGGEAIGLRVDVTRRADLDDAVRAAVDRFGRVDVLVNNAGVMPLAFFGDHARAAEAWDRCIDINLKGVLNGICAVHDQMIQQGRGHVVNISSIYGNAGTAGSGVYSATKAAVRVLSDSLRIESQGRIKVTVVRPTGVMGTGLGEGVVNQEAIVGITGQNTLRFGERVGRLVSGEGLRPEETDVDDVRYWAITPHDLVRQIVWAIDQPWGVTINDVTVRATGEDYVL</sequence>
<feature type="domain" description="Ketoreductase" evidence="4">
    <location>
        <begin position="15"/>
        <end position="201"/>
    </location>
</feature>
<evidence type="ECO:0000259" key="4">
    <source>
        <dbReference type="SMART" id="SM00822"/>
    </source>
</evidence>
<dbReference type="InterPro" id="IPR002347">
    <property type="entry name" value="SDR_fam"/>
</dbReference>
<name>A0A6J6FCQ3_9ZZZZ</name>
<dbReference type="PANTHER" id="PTHR43391">
    <property type="entry name" value="RETINOL DEHYDROGENASE-RELATED"/>
    <property type="match status" value="1"/>
</dbReference>
<dbReference type="SMART" id="SM00822">
    <property type="entry name" value="PKS_KR"/>
    <property type="match status" value="1"/>
</dbReference>
<proteinExistence type="inferred from homology"/>
<evidence type="ECO:0000313" key="5">
    <source>
        <dbReference type="EMBL" id="CAB4586037.1"/>
    </source>
</evidence>
<dbReference type="PRINTS" id="PR00080">
    <property type="entry name" value="SDRFAMILY"/>
</dbReference>
<dbReference type="Gene3D" id="3.40.50.720">
    <property type="entry name" value="NAD(P)-binding Rossmann-like Domain"/>
    <property type="match status" value="1"/>
</dbReference>
<evidence type="ECO:0000256" key="2">
    <source>
        <dbReference type="ARBA" id="ARBA00022857"/>
    </source>
</evidence>
<dbReference type="Pfam" id="PF00106">
    <property type="entry name" value="adh_short"/>
    <property type="match status" value="1"/>
</dbReference>
<evidence type="ECO:0000256" key="3">
    <source>
        <dbReference type="ARBA" id="ARBA00023002"/>
    </source>
</evidence>
<dbReference type="PROSITE" id="PS00061">
    <property type="entry name" value="ADH_SHORT"/>
    <property type="match status" value="1"/>
</dbReference>
<accession>A0A6J6FCQ3</accession>